<dbReference type="AlphaFoldDB" id="A0A816P2L6"/>
<evidence type="ECO:0000259" key="2">
    <source>
        <dbReference type="Pfam" id="PF05699"/>
    </source>
</evidence>
<organism evidence="4 6">
    <name type="scientific">Rotaria magnacalcarata</name>
    <dbReference type="NCBI Taxonomy" id="392030"/>
    <lineage>
        <taxon>Eukaryota</taxon>
        <taxon>Metazoa</taxon>
        <taxon>Spiralia</taxon>
        <taxon>Gnathifera</taxon>
        <taxon>Rotifera</taxon>
        <taxon>Eurotatoria</taxon>
        <taxon>Bdelloidea</taxon>
        <taxon>Philodinida</taxon>
        <taxon>Philodinidae</taxon>
        <taxon>Rotaria</taxon>
    </lineage>
</organism>
<dbReference type="Gene3D" id="1.10.10.1070">
    <property type="entry name" value="Zinc finger, BED domain-containing"/>
    <property type="match status" value="1"/>
</dbReference>
<dbReference type="SUPFAM" id="SSF140996">
    <property type="entry name" value="Hermes dimerisation domain"/>
    <property type="match status" value="1"/>
</dbReference>
<feature type="domain" description="Hermes trasposase DNA-binding" evidence="3">
    <location>
        <begin position="80"/>
        <end position="141"/>
    </location>
</feature>
<gene>
    <name evidence="4" type="ORF">MBJ925_LOCUS11789</name>
    <name evidence="5" type="ORF">SMN809_LOCUS19159</name>
</gene>
<dbReference type="PANTHER" id="PTHR46169">
    <property type="entry name" value="DNA REPLICATION-RELATED ELEMENT FACTOR, ISOFORM A"/>
    <property type="match status" value="1"/>
</dbReference>
<dbReference type="GO" id="GO:0005634">
    <property type="term" value="C:nucleus"/>
    <property type="evidence" value="ECO:0007669"/>
    <property type="project" value="TreeGrafter"/>
</dbReference>
<proteinExistence type="predicted"/>
<dbReference type="InterPro" id="IPR052717">
    <property type="entry name" value="Vacuolar_transposase_reg"/>
</dbReference>
<feature type="non-terminal residue" evidence="4">
    <location>
        <position position="1"/>
    </location>
</feature>
<sequence length="689" mass="78536">NMSDVEIDTENVAPSAADDDIVDVELDSSTVSNEKYRSDRIEHLLKTCGDAKQYSIVKNSSQLIKSDGWNMFGFPVKNTMISNNDKEKLKEKIVSWACLSIRPFTIVEDCGFNDLIRESINIGQKYTGDIDVEHLLPTANTVRNNVRKAAENYRSVLIPLLQSQADAGVLCIIPDLWSDKHRKICYIGLSCSFVNDRFQSVAIDLCCGEYDEMDKTGKSVYLSIRKQLTMFGLEYYFDNKKLLFMSDRGSNIIKALEGHDVLFCFGHRINNVLQRAFYQTGPKQDKQANNGLAVTPVKRRIDIQDISDEELDSDVEDIYKRPSPSRHHEATIILSKLPNEPKELLGVIVVSKSLVKYVKLTGLNKEIQDSHGVALQQSNITRWLSLSSLLKSVESSIEHVRALLSTKSSAQKQKVNLNKIHIGGLKDLVILLDTFQEVIKMIQTGDRPTLHMVYVSLNKLKLHLDGKDVNMNGDPKLIDDRHEGTDFFRQRIKQLLSLMFHLDKKHLAAALLHPQYRKLTFIDDYKKSKTHIYVRQLLAELYDDNVVQHQVNSTLSSHEPQKKKHKTIEEQFVDPEDDDRETFDGNESSTSNKGDELTKYLKMQIEDKFKTPNPLPFWKFYQDKLPNLAKIARRFFSIPATSAGVERQFSAAGVLINERRASLNPETVEDVLFVRSIKKALMKCPDLLL</sequence>
<accession>A0A816P2L6</accession>
<evidence type="ECO:0000256" key="1">
    <source>
        <dbReference type="SAM" id="MobiDB-lite"/>
    </source>
</evidence>
<feature type="compositionally biased region" description="Acidic residues" evidence="1">
    <location>
        <begin position="571"/>
        <end position="581"/>
    </location>
</feature>
<dbReference type="Pfam" id="PF10683">
    <property type="entry name" value="DBD_Tnp_Hermes"/>
    <property type="match status" value="1"/>
</dbReference>
<protein>
    <recommendedName>
        <fullName evidence="7">HAT C-terminal dimerisation domain-containing protein</fullName>
    </recommendedName>
</protein>
<dbReference type="Proteomes" id="UP000663824">
    <property type="component" value="Unassembled WGS sequence"/>
</dbReference>
<name>A0A816P2L6_9BILA</name>
<dbReference type="InterPro" id="IPR012337">
    <property type="entry name" value="RNaseH-like_sf"/>
</dbReference>
<feature type="region of interest" description="Disordered" evidence="1">
    <location>
        <begin position="552"/>
        <end position="595"/>
    </location>
</feature>
<evidence type="ECO:0008006" key="7">
    <source>
        <dbReference type="Google" id="ProtNLM"/>
    </source>
</evidence>
<dbReference type="Pfam" id="PF05699">
    <property type="entry name" value="Dimer_Tnp_hAT"/>
    <property type="match status" value="1"/>
</dbReference>
<dbReference type="GO" id="GO:0046983">
    <property type="term" value="F:protein dimerization activity"/>
    <property type="evidence" value="ECO:0007669"/>
    <property type="project" value="InterPro"/>
</dbReference>
<dbReference type="GO" id="GO:0006357">
    <property type="term" value="P:regulation of transcription by RNA polymerase II"/>
    <property type="evidence" value="ECO:0007669"/>
    <property type="project" value="TreeGrafter"/>
</dbReference>
<comment type="caution">
    <text evidence="4">The sequence shown here is derived from an EMBL/GenBank/DDBJ whole genome shotgun (WGS) entry which is preliminary data.</text>
</comment>
<dbReference type="SUPFAM" id="SSF53098">
    <property type="entry name" value="Ribonuclease H-like"/>
    <property type="match status" value="1"/>
</dbReference>
<dbReference type="InterPro" id="IPR018473">
    <property type="entry name" value="Hermes_transposase_DNA-db"/>
</dbReference>
<dbReference type="EMBL" id="CAJOBI010009486">
    <property type="protein sequence ID" value="CAF4139243.1"/>
    <property type="molecule type" value="Genomic_DNA"/>
</dbReference>
<evidence type="ECO:0000259" key="3">
    <source>
        <dbReference type="Pfam" id="PF10683"/>
    </source>
</evidence>
<evidence type="ECO:0000313" key="6">
    <source>
        <dbReference type="Proteomes" id="UP000663824"/>
    </source>
</evidence>
<evidence type="ECO:0000313" key="5">
    <source>
        <dbReference type="EMBL" id="CAF4139243.1"/>
    </source>
</evidence>
<dbReference type="Proteomes" id="UP000676336">
    <property type="component" value="Unassembled WGS sequence"/>
</dbReference>
<dbReference type="PANTHER" id="PTHR46169:SF17">
    <property type="entry name" value="HAT C-TERMINAL DIMERISATION DOMAIN-CONTAINING PROTEIN"/>
    <property type="match status" value="1"/>
</dbReference>
<dbReference type="InterPro" id="IPR008906">
    <property type="entry name" value="HATC_C_dom"/>
</dbReference>
<reference evidence="4" key="1">
    <citation type="submission" date="2021-02" db="EMBL/GenBank/DDBJ databases">
        <authorList>
            <person name="Nowell W R."/>
        </authorList>
    </citation>
    <scope>NUCLEOTIDE SEQUENCE</scope>
</reference>
<evidence type="ECO:0000313" key="4">
    <source>
        <dbReference type="EMBL" id="CAF2043700.1"/>
    </source>
</evidence>
<dbReference type="EMBL" id="CAJNRE010005311">
    <property type="protein sequence ID" value="CAF2043700.1"/>
    <property type="molecule type" value="Genomic_DNA"/>
</dbReference>
<feature type="domain" description="HAT C-terminal dimerisation" evidence="2">
    <location>
        <begin position="596"/>
        <end position="676"/>
    </location>
</feature>